<feature type="signal peptide" evidence="1">
    <location>
        <begin position="1"/>
        <end position="16"/>
    </location>
</feature>
<dbReference type="InterPro" id="IPR011990">
    <property type="entry name" value="TPR-like_helical_dom_sf"/>
</dbReference>
<organism evidence="2 3">
    <name type="scientific">Rubritalea spongiae</name>
    <dbReference type="NCBI Taxonomy" id="430797"/>
    <lineage>
        <taxon>Bacteria</taxon>
        <taxon>Pseudomonadati</taxon>
        <taxon>Verrucomicrobiota</taxon>
        <taxon>Verrucomicrobiia</taxon>
        <taxon>Verrucomicrobiales</taxon>
        <taxon>Rubritaleaceae</taxon>
        <taxon>Rubritalea</taxon>
    </lineage>
</organism>
<dbReference type="RefSeq" id="WP_377094648.1">
    <property type="nucleotide sequence ID" value="NZ_JBHSJM010000001.1"/>
</dbReference>
<dbReference type="Proteomes" id="UP001597297">
    <property type="component" value="Unassembled WGS sequence"/>
</dbReference>
<dbReference type="SUPFAM" id="SSF48452">
    <property type="entry name" value="TPR-like"/>
    <property type="match status" value="1"/>
</dbReference>
<dbReference type="InterPro" id="IPR019734">
    <property type="entry name" value="TPR_rpt"/>
</dbReference>
<dbReference type="Pfam" id="PF13174">
    <property type="entry name" value="TPR_6"/>
    <property type="match status" value="1"/>
</dbReference>
<name>A0ABW5E3M4_9BACT</name>
<dbReference type="Pfam" id="PF13432">
    <property type="entry name" value="TPR_16"/>
    <property type="match status" value="1"/>
</dbReference>
<evidence type="ECO:0000313" key="2">
    <source>
        <dbReference type="EMBL" id="MFD2276694.1"/>
    </source>
</evidence>
<dbReference type="SMART" id="SM00028">
    <property type="entry name" value="TPR"/>
    <property type="match status" value="4"/>
</dbReference>
<keyword evidence="1" id="KW-0732">Signal</keyword>
<evidence type="ECO:0000313" key="3">
    <source>
        <dbReference type="Proteomes" id="UP001597297"/>
    </source>
</evidence>
<comment type="caution">
    <text evidence="2">The sequence shown here is derived from an EMBL/GenBank/DDBJ whole genome shotgun (WGS) entry which is preliminary data.</text>
</comment>
<sequence>MKSLLLILLCAGSCLADDAAGASALGELFDKGEYQEAIEASRLAYEQGDKETSLYVAAASSSLLGEYRDAVGFCRKYLDENPEGKYLVEIAYYYGVSLARMGYRERADFLLRQLVDSAEGRYKYLSMYELGLLELRAGNYTEAKNYGEQLVANELDAEQEVQAQLLLGQVLESTGDREAAEKCYLSAYRIAEANELSSSQEECLFYLVAFYGREKVMGEPNLEMAKALPHYEIFEKSFPESEYRAQVLMASLPALNEAGRVGEAIEKLEMVVQEALIAGVEAGVQEAAKALLWARMDQGEEISKIREELLAESSESSFFYQAVMRSALADIYEIGADQAHLSWGRQMKFRTLARGLRCGLLLSTDNESFPSFVQLELGELSLESEGAATDAEGYFERASDSKVEEQKLWAKLGYARALAQKSDEQLDQALSILRDLEIRGEGNVELLDDVLIEQLRVLDQLSQWEELEQKSQFYLMQNRLKQHRNQAHYYLAKSYDKQGQVEDAIAKYTHIFTAATGDLAVSAPAVERLTQLTWVRNMPAQGGQLADRQIAYQLANRYFSLIEDAPEWRKELPEVGSHLVAIRKNISQWEQSGEVETVDEILDQMRKGERPIIRK</sequence>
<feature type="chain" id="PRO_5047109152" evidence="1">
    <location>
        <begin position="17"/>
        <end position="615"/>
    </location>
</feature>
<evidence type="ECO:0000256" key="1">
    <source>
        <dbReference type="SAM" id="SignalP"/>
    </source>
</evidence>
<dbReference type="EMBL" id="JBHUJC010000026">
    <property type="protein sequence ID" value="MFD2276694.1"/>
    <property type="molecule type" value="Genomic_DNA"/>
</dbReference>
<reference evidence="3" key="1">
    <citation type="journal article" date="2019" name="Int. J. Syst. Evol. Microbiol.">
        <title>The Global Catalogue of Microorganisms (GCM) 10K type strain sequencing project: providing services to taxonomists for standard genome sequencing and annotation.</title>
        <authorList>
            <consortium name="The Broad Institute Genomics Platform"/>
            <consortium name="The Broad Institute Genome Sequencing Center for Infectious Disease"/>
            <person name="Wu L."/>
            <person name="Ma J."/>
        </authorList>
    </citation>
    <scope>NUCLEOTIDE SEQUENCE [LARGE SCALE GENOMIC DNA]</scope>
    <source>
        <strain evidence="3">JCM 16545</strain>
    </source>
</reference>
<accession>A0ABW5E3M4</accession>
<dbReference type="Gene3D" id="1.25.40.10">
    <property type="entry name" value="Tetratricopeptide repeat domain"/>
    <property type="match status" value="3"/>
</dbReference>
<gene>
    <name evidence="2" type="ORF">ACFSQZ_09465</name>
</gene>
<proteinExistence type="predicted"/>
<keyword evidence="3" id="KW-1185">Reference proteome</keyword>
<protein>
    <submittedName>
        <fullName evidence="2">Tetratricopeptide repeat protein</fullName>
    </submittedName>
</protein>